<dbReference type="SUPFAM" id="SSF49842">
    <property type="entry name" value="TNF-like"/>
    <property type="match status" value="2"/>
</dbReference>
<dbReference type="PRINTS" id="PR00007">
    <property type="entry name" value="COMPLEMNTC1Q"/>
</dbReference>
<evidence type="ECO:0000313" key="6">
    <source>
        <dbReference type="EMBL" id="KAG5284425.1"/>
    </source>
</evidence>
<keyword evidence="7" id="KW-1185">Reference proteome</keyword>
<evidence type="ECO:0000256" key="3">
    <source>
        <dbReference type="ARBA" id="ARBA00022530"/>
    </source>
</evidence>
<protein>
    <recommendedName>
        <fullName evidence="5">C1q domain-containing protein</fullName>
    </recommendedName>
</protein>
<feature type="compositionally biased region" description="Basic and acidic residues" evidence="4">
    <location>
        <begin position="51"/>
        <end position="79"/>
    </location>
</feature>
<dbReference type="InterPro" id="IPR050392">
    <property type="entry name" value="Collagen/C1q_domain"/>
</dbReference>
<dbReference type="InterPro" id="IPR001073">
    <property type="entry name" value="C1q_dom"/>
</dbReference>
<feature type="domain" description="C1q" evidence="5">
    <location>
        <begin position="335"/>
        <end position="469"/>
    </location>
</feature>
<feature type="region of interest" description="Disordered" evidence="4">
    <location>
        <begin position="253"/>
        <end position="331"/>
    </location>
</feature>
<feature type="region of interest" description="Disordered" evidence="4">
    <location>
        <begin position="49"/>
        <end position="117"/>
    </location>
</feature>
<organism evidence="6 7">
    <name type="scientific">Alosa alosa</name>
    <name type="common">allis shad</name>
    <dbReference type="NCBI Taxonomy" id="278164"/>
    <lineage>
        <taxon>Eukaryota</taxon>
        <taxon>Metazoa</taxon>
        <taxon>Chordata</taxon>
        <taxon>Craniata</taxon>
        <taxon>Vertebrata</taxon>
        <taxon>Euteleostomi</taxon>
        <taxon>Actinopterygii</taxon>
        <taxon>Neopterygii</taxon>
        <taxon>Teleostei</taxon>
        <taxon>Clupei</taxon>
        <taxon>Clupeiformes</taxon>
        <taxon>Clupeoidei</taxon>
        <taxon>Clupeidae</taxon>
        <taxon>Alosa</taxon>
    </lineage>
</organism>
<proteinExistence type="predicted"/>
<dbReference type="Pfam" id="PF00386">
    <property type="entry name" value="C1q"/>
    <property type="match status" value="2"/>
</dbReference>
<keyword evidence="3" id="KW-0272">Extracellular matrix</keyword>
<dbReference type="EMBL" id="JADWDJ010000002">
    <property type="protein sequence ID" value="KAG5284425.1"/>
    <property type="molecule type" value="Genomic_DNA"/>
</dbReference>
<dbReference type="PROSITE" id="PS50871">
    <property type="entry name" value="C1Q"/>
    <property type="match status" value="2"/>
</dbReference>
<reference evidence="6" key="1">
    <citation type="submission" date="2020-10" db="EMBL/GenBank/DDBJ databases">
        <title>Chromosome-scale genome assembly of the Allis shad, Alosa alosa.</title>
        <authorList>
            <person name="Margot Z."/>
            <person name="Christophe K."/>
            <person name="Cabau C."/>
            <person name="Louis A."/>
            <person name="Berthelot C."/>
            <person name="Parey E."/>
            <person name="Roest Crollius H."/>
            <person name="Montfort J."/>
            <person name="Robinson-Rechavi M."/>
            <person name="Bucao C."/>
            <person name="Bouchez O."/>
            <person name="Gislard M."/>
            <person name="Lluch J."/>
            <person name="Milhes M."/>
            <person name="Lampietro C."/>
            <person name="Lopez Roques C."/>
            <person name="Donnadieu C."/>
            <person name="Braasch I."/>
            <person name="Desvignes T."/>
            <person name="Postlethwait J."/>
            <person name="Bobe J."/>
            <person name="Guiguen Y."/>
        </authorList>
    </citation>
    <scope>NUCLEOTIDE SEQUENCE</scope>
    <source>
        <strain evidence="6">M-15738</strain>
        <tissue evidence="6">Blood</tissue>
    </source>
</reference>
<evidence type="ECO:0000313" key="7">
    <source>
        <dbReference type="Proteomes" id="UP000823561"/>
    </source>
</evidence>
<evidence type="ECO:0000256" key="4">
    <source>
        <dbReference type="SAM" id="MobiDB-lite"/>
    </source>
</evidence>
<evidence type="ECO:0000256" key="2">
    <source>
        <dbReference type="ARBA" id="ARBA00022525"/>
    </source>
</evidence>
<evidence type="ECO:0000259" key="5">
    <source>
        <dbReference type="PROSITE" id="PS50871"/>
    </source>
</evidence>
<dbReference type="PANTHER" id="PTHR15427">
    <property type="entry name" value="EMILIN ELASTIN MICROFIBRIL INTERFACE-LOCATED PROTEIN ELASTIN MICROFIBRIL INTERFACER"/>
    <property type="match status" value="1"/>
</dbReference>
<keyword evidence="2" id="KW-0964">Secreted</keyword>
<evidence type="ECO:0000256" key="1">
    <source>
        <dbReference type="ARBA" id="ARBA00004498"/>
    </source>
</evidence>
<dbReference type="SMART" id="SM00110">
    <property type="entry name" value="C1Q"/>
    <property type="match status" value="2"/>
</dbReference>
<feature type="domain" description="C1q" evidence="5">
    <location>
        <begin position="113"/>
        <end position="252"/>
    </location>
</feature>
<gene>
    <name evidence="6" type="ORF">AALO_G00026600</name>
</gene>
<accession>A0AAV6HBA7</accession>
<dbReference type="InterPro" id="IPR008983">
    <property type="entry name" value="Tumour_necrosis_fac-like_dom"/>
</dbReference>
<dbReference type="PANTHER" id="PTHR15427:SF29">
    <property type="entry name" value="COMPLEMENT C1Q SUBCOMPONENT SUBUNIT C"/>
    <property type="match status" value="1"/>
</dbReference>
<name>A0AAV6HBA7_9TELE</name>
<comment type="subcellular location">
    <subcellularLocation>
        <location evidence="1">Secreted</location>
        <location evidence="1">Extracellular space</location>
        <location evidence="1">Extracellular matrix</location>
    </subcellularLocation>
</comment>
<dbReference type="Proteomes" id="UP000823561">
    <property type="component" value="Chromosome 2"/>
</dbReference>
<dbReference type="Gene3D" id="2.60.120.40">
    <property type="match status" value="2"/>
</dbReference>
<sequence length="469" mass="49668">MTVQVHIPFSTLRTKQKRSLSIILQSPSENSDFGKCSALCAWRWEGLPGQKGEKGEPSHFDGEGMVRGPKGDQGSKGEPGEIGTKGYTGDLGSQGPPGLPGPKGSNSGGSGIPQNERSGFSLSLTVDDLPSINRPLKFNTINVNINEDFDTTEGKFTCKIPGIYYFVFHAMSAQNICVKLKSDTLSDPLSFCDYNTRQIKQVISGGTVLKLSAALRDHQSHKSASMFGCSILGVSLVLCLSPMVSLEPCTSGGTPGMPGIPGPPGYDGRNGLKGEKGNPGTAMQSGLAMGQKGQKGDPGFKGKPGKIGKSGIPGLPGVPGPVGPRGDPAEAEHADSALVSAFSIRRATAVKPERGIPVRFTSVITNINDHYDTETGKFGCQISGTYYFVYHASSSLKTLCVSIMLDGQRLAAFCDHMVNTHTQQMSSGGLAVYVRKGQHVWLETDHNNGMYAMEGKGDSVFSGFLVYAH</sequence>
<dbReference type="AlphaFoldDB" id="A0AAV6HBA7"/>
<comment type="caution">
    <text evidence="6">The sequence shown here is derived from an EMBL/GenBank/DDBJ whole genome shotgun (WGS) entry which is preliminary data.</text>
</comment>